<evidence type="ECO:0000256" key="2">
    <source>
        <dbReference type="ARBA" id="ARBA00022676"/>
    </source>
</evidence>
<keyword evidence="6 7" id="KW-0472">Membrane</keyword>
<accession>A0A1G2GB30</accession>
<dbReference type="PANTHER" id="PTHR48090">
    <property type="entry name" value="UNDECAPRENYL-PHOSPHATE 4-DEOXY-4-FORMAMIDO-L-ARABINOSE TRANSFERASE-RELATED"/>
    <property type="match status" value="1"/>
</dbReference>
<gene>
    <name evidence="9" type="ORF">A3J54_02395</name>
</gene>
<dbReference type="SUPFAM" id="SSF53448">
    <property type="entry name" value="Nucleotide-diphospho-sugar transferases"/>
    <property type="match status" value="1"/>
</dbReference>
<evidence type="ECO:0000256" key="5">
    <source>
        <dbReference type="ARBA" id="ARBA00022989"/>
    </source>
</evidence>
<dbReference type="InterPro" id="IPR001173">
    <property type="entry name" value="Glyco_trans_2-like"/>
</dbReference>
<evidence type="ECO:0000256" key="4">
    <source>
        <dbReference type="ARBA" id="ARBA00022692"/>
    </source>
</evidence>
<proteinExistence type="predicted"/>
<keyword evidence="2" id="KW-0328">Glycosyltransferase</keyword>
<dbReference type="Gene3D" id="3.90.550.10">
    <property type="entry name" value="Spore Coat Polysaccharide Biosynthesis Protein SpsA, Chain A"/>
    <property type="match status" value="1"/>
</dbReference>
<evidence type="ECO:0000256" key="7">
    <source>
        <dbReference type="SAM" id="Phobius"/>
    </source>
</evidence>
<comment type="caution">
    <text evidence="9">The sequence shown here is derived from an EMBL/GenBank/DDBJ whole genome shotgun (WGS) entry which is preliminary data.</text>
</comment>
<organism evidence="9 10">
    <name type="scientific">Candidatus Ryanbacteria bacterium RIFCSPHIGHO2_02_FULL_45_13b</name>
    <dbReference type="NCBI Taxonomy" id="1802117"/>
    <lineage>
        <taxon>Bacteria</taxon>
        <taxon>Candidatus Ryaniibacteriota</taxon>
    </lineage>
</organism>
<reference evidence="9 10" key="1">
    <citation type="journal article" date="2016" name="Nat. Commun.">
        <title>Thousands of microbial genomes shed light on interconnected biogeochemical processes in an aquifer system.</title>
        <authorList>
            <person name="Anantharaman K."/>
            <person name="Brown C.T."/>
            <person name="Hug L.A."/>
            <person name="Sharon I."/>
            <person name="Castelle C.J."/>
            <person name="Probst A.J."/>
            <person name="Thomas B.C."/>
            <person name="Singh A."/>
            <person name="Wilkins M.J."/>
            <person name="Karaoz U."/>
            <person name="Brodie E.L."/>
            <person name="Williams K.H."/>
            <person name="Hubbard S.S."/>
            <person name="Banfield J.F."/>
        </authorList>
    </citation>
    <scope>NUCLEOTIDE SEQUENCE [LARGE SCALE GENOMIC DNA]</scope>
</reference>
<evidence type="ECO:0000256" key="6">
    <source>
        <dbReference type="ARBA" id="ARBA00023136"/>
    </source>
</evidence>
<keyword evidence="5 7" id="KW-1133">Transmembrane helix</keyword>
<dbReference type="InterPro" id="IPR029044">
    <property type="entry name" value="Nucleotide-diphossugar_trans"/>
</dbReference>
<evidence type="ECO:0000313" key="10">
    <source>
        <dbReference type="Proteomes" id="UP000176576"/>
    </source>
</evidence>
<dbReference type="EMBL" id="MHNN01000001">
    <property type="protein sequence ID" value="OGZ47413.1"/>
    <property type="molecule type" value="Genomic_DNA"/>
</dbReference>
<dbReference type="GO" id="GO:0016757">
    <property type="term" value="F:glycosyltransferase activity"/>
    <property type="evidence" value="ECO:0007669"/>
    <property type="project" value="UniProtKB-KW"/>
</dbReference>
<evidence type="ECO:0000256" key="3">
    <source>
        <dbReference type="ARBA" id="ARBA00022679"/>
    </source>
</evidence>
<comment type="subcellular location">
    <subcellularLocation>
        <location evidence="1">Membrane</location>
        <topology evidence="1">Multi-pass membrane protein</topology>
    </subcellularLocation>
</comment>
<dbReference type="Proteomes" id="UP000176576">
    <property type="component" value="Unassembled WGS sequence"/>
</dbReference>
<dbReference type="STRING" id="1802117.A3J54_02395"/>
<name>A0A1G2GB30_9BACT</name>
<keyword evidence="3" id="KW-0808">Transferase</keyword>
<dbReference type="CDD" id="cd04187">
    <property type="entry name" value="DPM1_like_bac"/>
    <property type="match status" value="1"/>
</dbReference>
<sequence length="313" mass="36087">MPFLIDKKISVVIPCYNEESNISPLYERLSKTLQNITPRYELIFADNNSRDRTRAVLRELAQQDNCVKVILFARNFGHSQYGYSAGMEYATGDAVILMEADLQDSPEIIADFVKKWEEGFDVIYGVRPRAAGTILSRFFRRLFYRLFHKLSYLDIPFDAGDFCLLDRKVVDAFNSMPERLRLVRGMRAWLGFRHTGIEYERKERAGGVTSNPSFTKNFWWAKKFIFSFSEAPFAFITRVAFWLAILTPFVIGTLLMLAYLETISWFAALVTSAGSFVLVLQTLALSFLGESVSIMFDEVKQRPKYVIEEKINL</sequence>
<keyword evidence="4 7" id="KW-0812">Transmembrane</keyword>
<feature type="transmembrane region" description="Helical" evidence="7">
    <location>
        <begin position="239"/>
        <end position="259"/>
    </location>
</feature>
<dbReference type="InterPro" id="IPR050256">
    <property type="entry name" value="Glycosyltransferase_2"/>
</dbReference>
<dbReference type="Pfam" id="PF00535">
    <property type="entry name" value="Glycos_transf_2"/>
    <property type="match status" value="1"/>
</dbReference>
<dbReference type="PANTHER" id="PTHR48090:SF1">
    <property type="entry name" value="PROPHAGE BACTOPRENOL GLUCOSYL TRANSFERASE HOMOLOG"/>
    <property type="match status" value="1"/>
</dbReference>
<dbReference type="AlphaFoldDB" id="A0A1G2GB30"/>
<evidence type="ECO:0000313" key="9">
    <source>
        <dbReference type="EMBL" id="OGZ47413.1"/>
    </source>
</evidence>
<evidence type="ECO:0000256" key="1">
    <source>
        <dbReference type="ARBA" id="ARBA00004141"/>
    </source>
</evidence>
<feature type="domain" description="Glycosyltransferase 2-like" evidence="8">
    <location>
        <begin position="10"/>
        <end position="171"/>
    </location>
</feature>
<feature type="transmembrane region" description="Helical" evidence="7">
    <location>
        <begin position="265"/>
        <end position="288"/>
    </location>
</feature>
<dbReference type="GO" id="GO:0005886">
    <property type="term" value="C:plasma membrane"/>
    <property type="evidence" value="ECO:0007669"/>
    <property type="project" value="TreeGrafter"/>
</dbReference>
<evidence type="ECO:0000259" key="8">
    <source>
        <dbReference type="Pfam" id="PF00535"/>
    </source>
</evidence>
<protein>
    <recommendedName>
        <fullName evidence="8">Glycosyltransferase 2-like domain-containing protein</fullName>
    </recommendedName>
</protein>